<evidence type="ECO:0000256" key="2">
    <source>
        <dbReference type="SAM" id="MobiDB-lite"/>
    </source>
</evidence>
<evidence type="ECO:0000313" key="5">
    <source>
        <dbReference type="EMBL" id="MBD5781634.1"/>
    </source>
</evidence>
<sequence>MKTVFRATQVLALASTCLALASTALAKTEAPNVLLIVADDMGYSDAGCFGGEIDTPNLDKLAKEGIRFERFYNGGMCVASRTSLLSGRWYTDVGLGIQKGTTLPEVLRMGGYRNYAIGKWHLKGNPVDRGFHRFFGFLDGFSSYYVPSPYYRLDHDPIPQSDGRFYSTEVFANYAINFITLHQESTPNAPFFAYLAFNAPHNPLQAPPEAIAKYRGRYLEGWEAIRKQRHQRQKQLGLVPPHQELPPYPSNLPQWSDLSDAQKDLEDLRMATYAAMIDIMDQNIGRVLQTLDHLGIDDNTLVLFSSDNGADPFALLDEMLLSQGLLPGDKGSNFQPGFGWAWAANTPLRHYKISQHEGGVASGLIARWPAMIRSQGRIERNYTHMVDLMPTLLELAEIPRETVPSPMAGHSFSALLHSEQESTERVHFFQFLDNRGIRKGPWRLSEVDGNGWELHNLITDPNQAYDISEENPHIVAELDRLWVQWWKHYHDGAGYVPTSSQSTPHYHPQGDRGSGKEYVPAAMPESLKHRYPIN</sequence>
<proteinExistence type="inferred from homology"/>
<comment type="caution">
    <text evidence="5">The sequence shown here is derived from an EMBL/GenBank/DDBJ whole genome shotgun (WGS) entry which is preliminary data.</text>
</comment>
<dbReference type="GO" id="GO:0004065">
    <property type="term" value="F:arylsulfatase activity"/>
    <property type="evidence" value="ECO:0007669"/>
    <property type="project" value="TreeGrafter"/>
</dbReference>
<dbReference type="InterPro" id="IPR000917">
    <property type="entry name" value="Sulfatase_N"/>
</dbReference>
<feature type="chain" id="PRO_5037641886" evidence="3">
    <location>
        <begin position="27"/>
        <end position="534"/>
    </location>
</feature>
<protein>
    <submittedName>
        <fullName evidence="5">Arylsulfatase</fullName>
    </submittedName>
</protein>
<keyword evidence="3" id="KW-0732">Signal</keyword>
<evidence type="ECO:0000256" key="1">
    <source>
        <dbReference type="ARBA" id="ARBA00008779"/>
    </source>
</evidence>
<dbReference type="Pfam" id="PF00884">
    <property type="entry name" value="Sulfatase"/>
    <property type="match status" value="1"/>
</dbReference>
<evidence type="ECO:0000259" key="4">
    <source>
        <dbReference type="Pfam" id="PF00884"/>
    </source>
</evidence>
<keyword evidence="6" id="KW-1185">Reference proteome</keyword>
<dbReference type="Gene3D" id="3.30.1120.10">
    <property type="match status" value="1"/>
</dbReference>
<feature type="domain" description="Sulfatase N-terminal" evidence="4">
    <location>
        <begin position="31"/>
        <end position="397"/>
    </location>
</feature>
<organism evidence="5 6">
    <name type="scientific">Pelagicoccus enzymogenes</name>
    <dbReference type="NCBI Taxonomy" id="2773457"/>
    <lineage>
        <taxon>Bacteria</taxon>
        <taxon>Pseudomonadati</taxon>
        <taxon>Verrucomicrobiota</taxon>
        <taxon>Opitutia</taxon>
        <taxon>Puniceicoccales</taxon>
        <taxon>Pelagicoccaceae</taxon>
        <taxon>Pelagicoccus</taxon>
    </lineage>
</organism>
<dbReference type="EMBL" id="JACYFG010000051">
    <property type="protein sequence ID" value="MBD5781634.1"/>
    <property type="molecule type" value="Genomic_DNA"/>
</dbReference>
<dbReference type="InterPro" id="IPR017850">
    <property type="entry name" value="Alkaline_phosphatase_core_sf"/>
</dbReference>
<dbReference type="CDD" id="cd16025">
    <property type="entry name" value="PAS_like"/>
    <property type="match status" value="1"/>
</dbReference>
<dbReference type="Proteomes" id="UP000622317">
    <property type="component" value="Unassembled WGS sequence"/>
</dbReference>
<comment type="similarity">
    <text evidence="1">Belongs to the sulfatase family.</text>
</comment>
<name>A0A927IJ96_9BACT</name>
<feature type="region of interest" description="Disordered" evidence="2">
    <location>
        <begin position="497"/>
        <end position="517"/>
    </location>
</feature>
<accession>A0A927IJ96</accession>
<reference evidence="5" key="1">
    <citation type="submission" date="2020-09" db="EMBL/GenBank/DDBJ databases">
        <title>Pelagicoccus enzymogenes sp. nov. with an EPS production, isolated from marine sediment.</title>
        <authorList>
            <person name="Feng X."/>
        </authorList>
    </citation>
    <scope>NUCLEOTIDE SEQUENCE</scope>
    <source>
        <strain evidence="5">NFK12</strain>
    </source>
</reference>
<dbReference type="Gene3D" id="3.40.720.10">
    <property type="entry name" value="Alkaline Phosphatase, subunit A"/>
    <property type="match status" value="1"/>
</dbReference>
<evidence type="ECO:0000256" key="3">
    <source>
        <dbReference type="SAM" id="SignalP"/>
    </source>
</evidence>
<gene>
    <name evidence="5" type="ORF">IEN85_19185</name>
</gene>
<feature type="signal peptide" evidence="3">
    <location>
        <begin position="1"/>
        <end position="26"/>
    </location>
</feature>
<dbReference type="PANTHER" id="PTHR42693:SF33">
    <property type="entry name" value="ARYLSULFATASE"/>
    <property type="match status" value="1"/>
</dbReference>
<evidence type="ECO:0000313" key="6">
    <source>
        <dbReference type="Proteomes" id="UP000622317"/>
    </source>
</evidence>
<dbReference type="AlphaFoldDB" id="A0A927IJ96"/>
<dbReference type="PANTHER" id="PTHR42693">
    <property type="entry name" value="ARYLSULFATASE FAMILY MEMBER"/>
    <property type="match status" value="1"/>
</dbReference>
<dbReference type="InterPro" id="IPR050738">
    <property type="entry name" value="Sulfatase"/>
</dbReference>
<dbReference type="RefSeq" id="WP_191618718.1">
    <property type="nucleotide sequence ID" value="NZ_JACYFG010000051.1"/>
</dbReference>
<dbReference type="SUPFAM" id="SSF53649">
    <property type="entry name" value="Alkaline phosphatase-like"/>
    <property type="match status" value="1"/>
</dbReference>